<reference evidence="2 3" key="1">
    <citation type="submission" date="2021-02" db="EMBL/GenBank/DDBJ databases">
        <title>Genome assembly of Pseudopithomyces chartarum.</title>
        <authorList>
            <person name="Jauregui R."/>
            <person name="Singh J."/>
            <person name="Voisey C."/>
        </authorList>
    </citation>
    <scope>NUCLEOTIDE SEQUENCE [LARGE SCALE GENOMIC DNA]</scope>
    <source>
        <strain evidence="2 3">AGR01</strain>
    </source>
</reference>
<evidence type="ECO:0000313" key="3">
    <source>
        <dbReference type="Proteomes" id="UP001280581"/>
    </source>
</evidence>
<organism evidence="2 3">
    <name type="scientific">Pseudopithomyces chartarum</name>
    <dbReference type="NCBI Taxonomy" id="1892770"/>
    <lineage>
        <taxon>Eukaryota</taxon>
        <taxon>Fungi</taxon>
        <taxon>Dikarya</taxon>
        <taxon>Ascomycota</taxon>
        <taxon>Pezizomycotina</taxon>
        <taxon>Dothideomycetes</taxon>
        <taxon>Pleosporomycetidae</taxon>
        <taxon>Pleosporales</taxon>
        <taxon>Massarineae</taxon>
        <taxon>Didymosphaeriaceae</taxon>
        <taxon>Pseudopithomyces</taxon>
    </lineage>
</organism>
<keyword evidence="3" id="KW-1185">Reference proteome</keyword>
<name>A0AAN6LUR4_9PLEO</name>
<feature type="compositionally biased region" description="Polar residues" evidence="1">
    <location>
        <begin position="1"/>
        <end position="10"/>
    </location>
</feature>
<dbReference type="EMBL" id="WVTA01000014">
    <property type="protein sequence ID" value="KAK3202531.1"/>
    <property type="molecule type" value="Genomic_DNA"/>
</dbReference>
<accession>A0AAN6LUR4</accession>
<dbReference type="Proteomes" id="UP001280581">
    <property type="component" value="Unassembled WGS sequence"/>
</dbReference>
<evidence type="ECO:0000256" key="1">
    <source>
        <dbReference type="SAM" id="MobiDB-lite"/>
    </source>
</evidence>
<feature type="region of interest" description="Disordered" evidence="1">
    <location>
        <begin position="1"/>
        <end position="34"/>
    </location>
</feature>
<evidence type="ECO:0000313" key="2">
    <source>
        <dbReference type="EMBL" id="KAK3202531.1"/>
    </source>
</evidence>
<sequence>MDTDMVSTISVADDKPPDDEPSRGGEPFPDNKPFPFLRLPKELRLMVYDRLPIVTRHDTQLKRWPKKTDGINRTMTIVTKTVPGVAILATCRVINSEASPIIAKKFEDIRSQPTRYIIDLECIAYFSRWRFGILLLVTDIISGDCSRWNKYVRDWADDSEFTGPPSVEFVEKWANWELKGRLASRDIDTRVEIAINIGGLPDTLSSDRNLQISQAMLSLPWALRYTRKEFSRMCPKRTVHALIKFSSPTPKRWEQDLARTESGSTPGTVLPVVSEDGWRHDWAEGAESL</sequence>
<proteinExistence type="predicted"/>
<feature type="compositionally biased region" description="Basic and acidic residues" evidence="1">
    <location>
        <begin position="12"/>
        <end position="23"/>
    </location>
</feature>
<dbReference type="AlphaFoldDB" id="A0AAN6LUR4"/>
<protein>
    <submittedName>
        <fullName evidence="2">Uncharacterized protein</fullName>
    </submittedName>
</protein>
<gene>
    <name evidence="2" type="ORF">GRF29_161g1469532</name>
</gene>
<comment type="caution">
    <text evidence="2">The sequence shown here is derived from an EMBL/GenBank/DDBJ whole genome shotgun (WGS) entry which is preliminary data.</text>
</comment>